<evidence type="ECO:0000256" key="3">
    <source>
        <dbReference type="ARBA" id="ARBA00022729"/>
    </source>
</evidence>
<keyword evidence="4" id="KW-1133">Transmembrane helix</keyword>
<name>K9YXG0_DACS8</name>
<dbReference type="PANTHER" id="PTHR30061:SF50">
    <property type="entry name" value="MALTOSE_MALTODEXTRIN-BINDING PERIPLASMIC PROTEIN"/>
    <property type="match status" value="1"/>
</dbReference>
<dbReference type="HOGENOM" id="CLU_031285_3_1_3"/>
<keyword evidence="2" id="KW-0813">Transport</keyword>
<dbReference type="InterPro" id="IPR006059">
    <property type="entry name" value="SBP"/>
</dbReference>
<keyword evidence="4" id="KW-0812">Transmembrane</keyword>
<dbReference type="PATRIC" id="fig|13035.3.peg.3494"/>
<dbReference type="CDD" id="cd14748">
    <property type="entry name" value="PBP2_UgpB"/>
    <property type="match status" value="1"/>
</dbReference>
<dbReference type="GO" id="GO:0042956">
    <property type="term" value="P:maltodextrin transmembrane transport"/>
    <property type="evidence" value="ECO:0007669"/>
    <property type="project" value="TreeGrafter"/>
</dbReference>
<organism evidence="5 6">
    <name type="scientific">Dactylococcopsis salina (strain PCC 8305)</name>
    <name type="common">Myxobactron salinum</name>
    <dbReference type="NCBI Taxonomy" id="13035"/>
    <lineage>
        <taxon>Bacteria</taxon>
        <taxon>Bacillati</taxon>
        <taxon>Cyanobacteriota</taxon>
        <taxon>Cyanophyceae</taxon>
        <taxon>Nodosilineales</taxon>
        <taxon>Cymatolegaceae</taxon>
        <taxon>Dactylococcopsis</taxon>
    </lineage>
</organism>
<evidence type="ECO:0000313" key="6">
    <source>
        <dbReference type="Proteomes" id="UP000010482"/>
    </source>
</evidence>
<dbReference type="Gene3D" id="3.40.190.10">
    <property type="entry name" value="Periplasmic binding protein-like II"/>
    <property type="match status" value="1"/>
</dbReference>
<evidence type="ECO:0000256" key="1">
    <source>
        <dbReference type="ARBA" id="ARBA00008520"/>
    </source>
</evidence>
<dbReference type="PANTHER" id="PTHR30061">
    <property type="entry name" value="MALTOSE-BINDING PERIPLASMIC PROTEIN"/>
    <property type="match status" value="1"/>
</dbReference>
<dbReference type="STRING" id="13035.Dacsa_3078"/>
<keyword evidence="6" id="KW-1185">Reference proteome</keyword>
<dbReference type="AlphaFoldDB" id="K9YXG0"/>
<dbReference type="Pfam" id="PF13416">
    <property type="entry name" value="SBP_bac_8"/>
    <property type="match status" value="1"/>
</dbReference>
<dbReference type="GO" id="GO:0015768">
    <property type="term" value="P:maltose transport"/>
    <property type="evidence" value="ECO:0007669"/>
    <property type="project" value="TreeGrafter"/>
</dbReference>
<dbReference type="GO" id="GO:1901982">
    <property type="term" value="F:maltose binding"/>
    <property type="evidence" value="ECO:0007669"/>
    <property type="project" value="TreeGrafter"/>
</dbReference>
<dbReference type="KEGG" id="dsl:Dacsa_3078"/>
<comment type="similarity">
    <text evidence="1">Belongs to the bacterial solute-binding protein 1 family.</text>
</comment>
<sequence>MSDSPQPLLKKRGGVILINLIALIISLLITSCSAVNNTNPDPNITKLTLWHGINPPANREVFQDLVNDFNQTHQDVELEAIYIGQPDGQLPKILTAVVGDVPPDMLWFVPQLTGQLVALDAIRPLDDWLDRSPLKEEIDPILLESMELNDRIWSIPFATNNAGIFYRPSLFEKAGIERTPETWEELEATAEKLTQDFDQDGLIDQYGMFLSLGKGEWTVFTWLPFVYSAKGELLNQNQQPNLVNEGTIAALNFGANLVNKNWATLSAPERGYELDNFLSGRAAMQVTGPWTLGQLQGMDIDYDVFPFPQKAQSAAVVGGENLFVFKTNSEREKACFQFLEYVLSEKFQTEWALRTGYLPINVKSQNSEKYQQFVEDNPVLEVFLEQMKVAKVRPIIANYSRLSENFGRAIEASLLDKKTPEQALKESQNRLELVFQD</sequence>
<evidence type="ECO:0000256" key="4">
    <source>
        <dbReference type="SAM" id="Phobius"/>
    </source>
</evidence>
<keyword evidence="3" id="KW-0732">Signal</keyword>
<dbReference type="eggNOG" id="COG1653">
    <property type="taxonomic scope" value="Bacteria"/>
</dbReference>
<proteinExistence type="inferred from homology"/>
<feature type="transmembrane region" description="Helical" evidence="4">
    <location>
        <begin position="12"/>
        <end position="30"/>
    </location>
</feature>
<keyword evidence="5" id="KW-0762">Sugar transport</keyword>
<dbReference type="GO" id="GO:0055052">
    <property type="term" value="C:ATP-binding cassette (ABC) transporter complex, substrate-binding subunit-containing"/>
    <property type="evidence" value="ECO:0007669"/>
    <property type="project" value="TreeGrafter"/>
</dbReference>
<dbReference type="Proteomes" id="UP000010482">
    <property type="component" value="Chromosome"/>
</dbReference>
<keyword evidence="4" id="KW-0472">Membrane</keyword>
<protein>
    <submittedName>
        <fullName evidence="5">ABC-type sugar transport system, periplasmic component</fullName>
    </submittedName>
</protein>
<evidence type="ECO:0000313" key="5">
    <source>
        <dbReference type="EMBL" id="AFZ51609.1"/>
    </source>
</evidence>
<reference evidence="5" key="1">
    <citation type="submission" date="2012-04" db="EMBL/GenBank/DDBJ databases">
        <title>Finished genome of Dactylococcopsis salina PCC 8305.</title>
        <authorList>
            <consortium name="US DOE Joint Genome Institute"/>
            <person name="Gugger M."/>
            <person name="Coursin T."/>
            <person name="Rippka R."/>
            <person name="Tandeau De Marsac N."/>
            <person name="Huntemann M."/>
            <person name="Wei C.-L."/>
            <person name="Han J."/>
            <person name="Detter J.C."/>
            <person name="Han C."/>
            <person name="Tapia R."/>
            <person name="Daligault H."/>
            <person name="Chen A."/>
            <person name="Krypides N."/>
            <person name="Mavromatis K."/>
            <person name="Markowitz V."/>
            <person name="Szeto E."/>
            <person name="Ivanova N."/>
            <person name="Ovchinnikova G."/>
            <person name="Pagani I."/>
            <person name="Pati A."/>
            <person name="Goodwin L."/>
            <person name="Peters L."/>
            <person name="Pitluck S."/>
            <person name="Woyke T."/>
            <person name="Kerfeld C."/>
        </authorList>
    </citation>
    <scope>NUCLEOTIDE SEQUENCE [LARGE SCALE GENOMIC DNA]</scope>
    <source>
        <strain evidence="5">PCC 8305</strain>
    </source>
</reference>
<accession>K9YXG0</accession>
<dbReference type="SUPFAM" id="SSF53850">
    <property type="entry name" value="Periplasmic binding protein-like II"/>
    <property type="match status" value="1"/>
</dbReference>
<dbReference type="EMBL" id="CP003944">
    <property type="protein sequence ID" value="AFZ51609.1"/>
    <property type="molecule type" value="Genomic_DNA"/>
</dbReference>
<evidence type="ECO:0000256" key="2">
    <source>
        <dbReference type="ARBA" id="ARBA00022448"/>
    </source>
</evidence>
<gene>
    <name evidence="5" type="ORF">Dacsa_3078</name>
</gene>